<dbReference type="OrthoDB" id="649093at2"/>
<evidence type="ECO:0000259" key="11">
    <source>
        <dbReference type="PROSITE" id="PS52015"/>
    </source>
</evidence>
<evidence type="ECO:0000256" key="10">
    <source>
        <dbReference type="SAM" id="MobiDB-lite"/>
    </source>
</evidence>
<keyword evidence="6" id="KW-0812">Transmembrane</keyword>
<dbReference type="RefSeq" id="WP_078347057.1">
    <property type="nucleotide sequence ID" value="NZ_MBTF01000004.1"/>
</dbReference>
<dbReference type="PANTHER" id="PTHR33446:SF2">
    <property type="entry name" value="PROTEIN TONB"/>
    <property type="match status" value="1"/>
</dbReference>
<dbReference type="STRING" id="1792845.BC343_22510"/>
<dbReference type="GO" id="GO:0031992">
    <property type="term" value="F:energy transducer activity"/>
    <property type="evidence" value="ECO:0007669"/>
    <property type="project" value="TreeGrafter"/>
</dbReference>
<keyword evidence="5" id="KW-0997">Cell inner membrane</keyword>
<evidence type="ECO:0000256" key="4">
    <source>
        <dbReference type="ARBA" id="ARBA00022475"/>
    </source>
</evidence>
<dbReference type="AlphaFoldDB" id="A0A1S9PII0"/>
<dbReference type="PROSITE" id="PS52015">
    <property type="entry name" value="TONB_CTD"/>
    <property type="match status" value="1"/>
</dbReference>
<evidence type="ECO:0000256" key="6">
    <source>
        <dbReference type="ARBA" id="ARBA00022692"/>
    </source>
</evidence>
<evidence type="ECO:0000256" key="7">
    <source>
        <dbReference type="ARBA" id="ARBA00022927"/>
    </source>
</evidence>
<dbReference type="PANTHER" id="PTHR33446">
    <property type="entry name" value="PROTEIN TONB-RELATED"/>
    <property type="match status" value="1"/>
</dbReference>
<reference evidence="12 13" key="1">
    <citation type="submission" date="2016-07" db="EMBL/GenBank/DDBJ databases">
        <title>Genomic analysis of zinc-resistant bacterium Mucilaginibacter pedocola TBZ30.</title>
        <authorList>
            <person name="Huang J."/>
            <person name="Tang J."/>
        </authorList>
    </citation>
    <scope>NUCLEOTIDE SEQUENCE [LARGE SCALE GENOMIC DNA]</scope>
    <source>
        <strain evidence="12 13">TBZ30</strain>
    </source>
</reference>
<keyword evidence="4" id="KW-1003">Cell membrane</keyword>
<evidence type="ECO:0000256" key="9">
    <source>
        <dbReference type="ARBA" id="ARBA00023136"/>
    </source>
</evidence>
<dbReference type="GO" id="GO:0055085">
    <property type="term" value="P:transmembrane transport"/>
    <property type="evidence" value="ECO:0007669"/>
    <property type="project" value="InterPro"/>
</dbReference>
<feature type="domain" description="TonB C-terminal" evidence="11">
    <location>
        <begin position="189"/>
        <end position="281"/>
    </location>
</feature>
<feature type="compositionally biased region" description="Basic and acidic residues" evidence="10">
    <location>
        <begin position="83"/>
        <end position="94"/>
    </location>
</feature>
<comment type="caution">
    <text evidence="12">The sequence shown here is derived from an EMBL/GenBank/DDBJ whole genome shotgun (WGS) entry which is preliminary data.</text>
</comment>
<dbReference type="InterPro" id="IPR051045">
    <property type="entry name" value="TonB-dependent_transducer"/>
</dbReference>
<gene>
    <name evidence="12" type="ORF">BC343_22510</name>
</gene>
<dbReference type="EMBL" id="MBTF01000004">
    <property type="protein sequence ID" value="OOQ60755.1"/>
    <property type="molecule type" value="Genomic_DNA"/>
</dbReference>
<evidence type="ECO:0000313" key="13">
    <source>
        <dbReference type="Proteomes" id="UP000189739"/>
    </source>
</evidence>
<dbReference type="GO" id="GO:0015031">
    <property type="term" value="P:protein transport"/>
    <property type="evidence" value="ECO:0007669"/>
    <property type="project" value="UniProtKB-KW"/>
</dbReference>
<accession>A0A1S9PII0</accession>
<dbReference type="InterPro" id="IPR037682">
    <property type="entry name" value="TonB_C"/>
</dbReference>
<comment type="subcellular location">
    <subcellularLocation>
        <location evidence="1">Cell inner membrane</location>
        <topology evidence="1">Single-pass membrane protein</topology>
        <orientation evidence="1">Periplasmic side</orientation>
    </subcellularLocation>
</comment>
<evidence type="ECO:0000256" key="8">
    <source>
        <dbReference type="ARBA" id="ARBA00022989"/>
    </source>
</evidence>
<protein>
    <recommendedName>
        <fullName evidence="11">TonB C-terminal domain-containing protein</fullName>
    </recommendedName>
</protein>
<organism evidence="12 13">
    <name type="scientific">Mucilaginibacter pedocola</name>
    <dbReference type="NCBI Taxonomy" id="1792845"/>
    <lineage>
        <taxon>Bacteria</taxon>
        <taxon>Pseudomonadati</taxon>
        <taxon>Bacteroidota</taxon>
        <taxon>Sphingobacteriia</taxon>
        <taxon>Sphingobacteriales</taxon>
        <taxon>Sphingobacteriaceae</taxon>
        <taxon>Mucilaginibacter</taxon>
    </lineage>
</organism>
<dbReference type="NCBIfam" id="TIGR01352">
    <property type="entry name" value="tonB_Cterm"/>
    <property type="match status" value="1"/>
</dbReference>
<name>A0A1S9PII0_9SPHI</name>
<dbReference type="GO" id="GO:0098797">
    <property type="term" value="C:plasma membrane protein complex"/>
    <property type="evidence" value="ECO:0007669"/>
    <property type="project" value="TreeGrafter"/>
</dbReference>
<dbReference type="SUPFAM" id="SSF74653">
    <property type="entry name" value="TolA/TonB C-terminal domain"/>
    <property type="match status" value="1"/>
</dbReference>
<dbReference type="Gene3D" id="3.30.1150.10">
    <property type="match status" value="1"/>
</dbReference>
<evidence type="ECO:0000256" key="3">
    <source>
        <dbReference type="ARBA" id="ARBA00022448"/>
    </source>
</evidence>
<sequence length="281" mass="30416">MLNTKFDLYNTEWLDVVFGNRNKAYGAYDLRNHYAGTLNKAMAIAFTVVISGAVGLNFAFRSAPPELVTVVEVKNDPNIIHELKQEQPKPEPQKAVEPPKAQPQVKTIKSLPPVVVPDEKPTEEPPTIDQLKTAAVGAETKNGDEVKPGENAPDLSKGTGDGPGKEASKGNGNEIENFGAIEVNPEPIGGMAAFSKFLGRTLRFPGQALDAGVSGRVIMTFVIEKDGQISNITVDRPAGYGFDQEATRVLKLAKAWKPGIQNGQPVRVRYSIPINFQLPTE</sequence>
<keyword evidence="8" id="KW-1133">Transmembrane helix</keyword>
<keyword evidence="7" id="KW-0653">Protein transport</keyword>
<dbReference type="InterPro" id="IPR006260">
    <property type="entry name" value="TonB/TolA_C"/>
</dbReference>
<keyword evidence="13" id="KW-1185">Reference proteome</keyword>
<comment type="similarity">
    <text evidence="2">Belongs to the TonB family.</text>
</comment>
<feature type="region of interest" description="Disordered" evidence="10">
    <location>
        <begin position="83"/>
        <end position="173"/>
    </location>
</feature>
<dbReference type="Proteomes" id="UP000189739">
    <property type="component" value="Unassembled WGS sequence"/>
</dbReference>
<evidence type="ECO:0000313" key="12">
    <source>
        <dbReference type="EMBL" id="OOQ60755.1"/>
    </source>
</evidence>
<keyword evidence="3" id="KW-0813">Transport</keyword>
<evidence type="ECO:0000256" key="2">
    <source>
        <dbReference type="ARBA" id="ARBA00006555"/>
    </source>
</evidence>
<dbReference type="Pfam" id="PF03544">
    <property type="entry name" value="TonB_C"/>
    <property type="match status" value="1"/>
</dbReference>
<keyword evidence="9" id="KW-0472">Membrane</keyword>
<evidence type="ECO:0000256" key="5">
    <source>
        <dbReference type="ARBA" id="ARBA00022519"/>
    </source>
</evidence>
<evidence type="ECO:0000256" key="1">
    <source>
        <dbReference type="ARBA" id="ARBA00004383"/>
    </source>
</evidence>
<proteinExistence type="inferred from homology"/>